<dbReference type="InterPro" id="IPR013785">
    <property type="entry name" value="Aldolase_TIM"/>
</dbReference>
<dbReference type="SUPFAM" id="SSF102114">
    <property type="entry name" value="Radical SAM enzymes"/>
    <property type="match status" value="1"/>
</dbReference>
<keyword evidence="4" id="KW-0408">Iron</keyword>
<protein>
    <submittedName>
        <fullName evidence="7">Anaerobic ribonucleoside-triphosphate reductase activating protein</fullName>
    </submittedName>
</protein>
<dbReference type="RefSeq" id="WP_234860888.1">
    <property type="nucleotide sequence ID" value="NZ_JAKEVZ010000004.1"/>
</dbReference>
<proteinExistence type="predicted"/>
<keyword evidence="8" id="KW-1185">Reference proteome</keyword>
<dbReference type="InterPro" id="IPR007197">
    <property type="entry name" value="rSAM"/>
</dbReference>
<reference evidence="7 8" key="1">
    <citation type="submission" date="2022-01" db="EMBL/GenBank/DDBJ databases">
        <title>Mariniradius saccharolyticus sp. nov., isolated from sediment of a river.</title>
        <authorList>
            <person name="Liu H."/>
        </authorList>
    </citation>
    <scope>NUCLEOTIDE SEQUENCE [LARGE SCALE GENOMIC DNA]</scope>
    <source>
        <strain evidence="7 8">RY-2</strain>
    </source>
</reference>
<keyword evidence="3" id="KW-0479">Metal-binding</keyword>
<evidence type="ECO:0000259" key="6">
    <source>
        <dbReference type="PROSITE" id="PS51918"/>
    </source>
</evidence>
<organism evidence="7 8">
    <name type="scientific">Mariniradius sediminis</name>
    <dbReference type="NCBI Taxonomy" id="2909237"/>
    <lineage>
        <taxon>Bacteria</taxon>
        <taxon>Pseudomonadati</taxon>
        <taxon>Bacteroidota</taxon>
        <taxon>Cytophagia</taxon>
        <taxon>Cytophagales</taxon>
        <taxon>Cyclobacteriaceae</taxon>
        <taxon>Mariniradius</taxon>
    </lineage>
</organism>
<comment type="cofactor">
    <cofactor evidence="1">
        <name>[4Fe-4S] cluster</name>
        <dbReference type="ChEBI" id="CHEBI:49883"/>
    </cofactor>
</comment>
<dbReference type="Gene3D" id="3.20.20.70">
    <property type="entry name" value="Aldolase class I"/>
    <property type="match status" value="1"/>
</dbReference>
<sequence length="227" mass="25770">MTDPRPIFSISPFTLLDYPDKTACILWFAGCNMRCGYCYNPEIVKGKGKIGFKEVLTFLNKRKTLLDGVVFSGGECTLHPDLPWLAAEVKKIGMRIKVDTNGSKPDVVRRLIEDSLVDYVALDFKAMPAKYRSITNRPLFPEFERSLLLLLSSNIPFEVRTTVHAGLLSKTDLHEMVGKLAAFGYRGKYFLQHFVAESETLEPLPKSLKNEVLDDYSSQEIEVVWRN</sequence>
<evidence type="ECO:0000256" key="4">
    <source>
        <dbReference type="ARBA" id="ARBA00023004"/>
    </source>
</evidence>
<keyword evidence="2" id="KW-0949">S-adenosyl-L-methionine</keyword>
<dbReference type="SFLD" id="SFLDG01067">
    <property type="entry name" value="SPASM/twitch_domain_containing"/>
    <property type="match status" value="1"/>
</dbReference>
<gene>
    <name evidence="7" type="ORF">L0U89_07085</name>
</gene>
<feature type="domain" description="Radical SAM core" evidence="6">
    <location>
        <begin position="17"/>
        <end position="227"/>
    </location>
</feature>
<dbReference type="InterPro" id="IPR050377">
    <property type="entry name" value="Radical_SAM_PqqE_MftC-like"/>
</dbReference>
<evidence type="ECO:0000313" key="8">
    <source>
        <dbReference type="Proteomes" id="UP001201449"/>
    </source>
</evidence>
<dbReference type="PROSITE" id="PS51918">
    <property type="entry name" value="RADICAL_SAM"/>
    <property type="match status" value="1"/>
</dbReference>
<dbReference type="Pfam" id="PF04055">
    <property type="entry name" value="Radical_SAM"/>
    <property type="match status" value="1"/>
</dbReference>
<dbReference type="EMBL" id="JAKEVZ010000004">
    <property type="protein sequence ID" value="MCF1750832.1"/>
    <property type="molecule type" value="Genomic_DNA"/>
</dbReference>
<dbReference type="Proteomes" id="UP001201449">
    <property type="component" value="Unassembled WGS sequence"/>
</dbReference>
<dbReference type="PANTHER" id="PTHR11228:SF27">
    <property type="entry name" value="GLYCYL-RADICAL ENZYME ACTIVATING ENZYME MJ1227-RELATED"/>
    <property type="match status" value="1"/>
</dbReference>
<dbReference type="SFLD" id="SFLDG01094">
    <property type="entry name" value="Uncharacterised_Radical_SAM_Su"/>
    <property type="match status" value="1"/>
</dbReference>
<dbReference type="SFLD" id="SFLDS00029">
    <property type="entry name" value="Radical_SAM"/>
    <property type="match status" value="1"/>
</dbReference>
<comment type="caution">
    <text evidence="7">The sequence shown here is derived from an EMBL/GenBank/DDBJ whole genome shotgun (WGS) entry which is preliminary data.</text>
</comment>
<dbReference type="NCBIfam" id="TIGR02495">
    <property type="entry name" value="NrdG2"/>
    <property type="match status" value="1"/>
</dbReference>
<name>A0ABS9BT19_9BACT</name>
<evidence type="ECO:0000256" key="3">
    <source>
        <dbReference type="ARBA" id="ARBA00022723"/>
    </source>
</evidence>
<evidence type="ECO:0000256" key="1">
    <source>
        <dbReference type="ARBA" id="ARBA00001966"/>
    </source>
</evidence>
<accession>A0ABS9BT19</accession>
<dbReference type="InterPro" id="IPR012840">
    <property type="entry name" value="NrdG2"/>
</dbReference>
<dbReference type="InterPro" id="IPR058240">
    <property type="entry name" value="rSAM_sf"/>
</dbReference>
<keyword evidence="5" id="KW-0411">Iron-sulfur</keyword>
<evidence type="ECO:0000256" key="2">
    <source>
        <dbReference type="ARBA" id="ARBA00022691"/>
    </source>
</evidence>
<evidence type="ECO:0000313" key="7">
    <source>
        <dbReference type="EMBL" id="MCF1750832.1"/>
    </source>
</evidence>
<dbReference type="CDD" id="cd01335">
    <property type="entry name" value="Radical_SAM"/>
    <property type="match status" value="1"/>
</dbReference>
<dbReference type="PANTHER" id="PTHR11228">
    <property type="entry name" value="RADICAL SAM DOMAIN PROTEIN"/>
    <property type="match status" value="1"/>
</dbReference>
<evidence type="ECO:0000256" key="5">
    <source>
        <dbReference type="ARBA" id="ARBA00023014"/>
    </source>
</evidence>